<evidence type="ECO:0000256" key="1">
    <source>
        <dbReference type="SAM" id="MobiDB-lite"/>
    </source>
</evidence>
<sequence length="244" mass="26572">MAGASSDGEVNHWPAFVDVLTTVIMVVTFLLVIMSAAVMVLSQKAMERFKVQYEAKHAAASPADGGRVGQGGAEGQQTNPIRSPADAETGTSIAELGSILKSETIVNGTDRLTIRTRETADTLKLKVKAMEEADDSKGVEVKTADVLMRVDFDATAVRYNEENSQQVTNFLKSRRQPGMKYEIWSFAPQESSVSEAQRLAFYRAAMTRNILIRAGISPADILTQVRVTDPTSKDGHNVRVVLKP</sequence>
<organism evidence="3 4">
    <name type="scientific">Sphingobium subterraneum</name>
    <dbReference type="NCBI Taxonomy" id="627688"/>
    <lineage>
        <taxon>Bacteria</taxon>
        <taxon>Pseudomonadati</taxon>
        <taxon>Pseudomonadota</taxon>
        <taxon>Alphaproteobacteria</taxon>
        <taxon>Sphingomonadales</taxon>
        <taxon>Sphingomonadaceae</taxon>
        <taxon>Sphingobium</taxon>
    </lineage>
</organism>
<proteinExistence type="predicted"/>
<gene>
    <name evidence="3" type="ORF">FHS92_000742</name>
</gene>
<dbReference type="Proteomes" id="UP000552700">
    <property type="component" value="Unassembled WGS sequence"/>
</dbReference>
<dbReference type="EMBL" id="JACIJP010000001">
    <property type="protein sequence ID" value="MBB6123035.1"/>
    <property type="molecule type" value="Genomic_DNA"/>
</dbReference>
<evidence type="ECO:0000313" key="4">
    <source>
        <dbReference type="Proteomes" id="UP000552700"/>
    </source>
</evidence>
<reference evidence="3 4" key="1">
    <citation type="submission" date="2020-08" db="EMBL/GenBank/DDBJ databases">
        <title>Genomic Encyclopedia of Type Strains, Phase IV (KMG-IV): sequencing the most valuable type-strain genomes for metagenomic binning, comparative biology and taxonomic classification.</title>
        <authorList>
            <person name="Goeker M."/>
        </authorList>
    </citation>
    <scope>NUCLEOTIDE SEQUENCE [LARGE SCALE GENOMIC DNA]</scope>
    <source>
        <strain evidence="3 4">DSM 102255</strain>
    </source>
</reference>
<keyword evidence="2" id="KW-1133">Transmembrane helix</keyword>
<keyword evidence="2" id="KW-0472">Membrane</keyword>
<keyword evidence="4" id="KW-1185">Reference proteome</keyword>
<evidence type="ECO:0000313" key="3">
    <source>
        <dbReference type="EMBL" id="MBB6123035.1"/>
    </source>
</evidence>
<evidence type="ECO:0000256" key="2">
    <source>
        <dbReference type="SAM" id="Phobius"/>
    </source>
</evidence>
<dbReference type="RefSeq" id="WP_184077623.1">
    <property type="nucleotide sequence ID" value="NZ_JACIJP010000001.1"/>
</dbReference>
<feature type="transmembrane region" description="Helical" evidence="2">
    <location>
        <begin position="20"/>
        <end position="41"/>
    </location>
</feature>
<feature type="region of interest" description="Disordered" evidence="1">
    <location>
        <begin position="60"/>
        <end position="87"/>
    </location>
</feature>
<comment type="caution">
    <text evidence="3">The sequence shown here is derived from an EMBL/GenBank/DDBJ whole genome shotgun (WGS) entry which is preliminary data.</text>
</comment>
<keyword evidence="2" id="KW-0812">Transmembrane</keyword>
<accession>A0A841J348</accession>
<protein>
    <submittedName>
        <fullName evidence="3">Uncharacterized protein</fullName>
    </submittedName>
</protein>
<dbReference type="AlphaFoldDB" id="A0A841J348"/>
<name>A0A841J348_9SPHN</name>